<protein>
    <submittedName>
        <fullName evidence="1">Uncharacterized protein</fullName>
    </submittedName>
</protein>
<dbReference type="AlphaFoldDB" id="A0A0E9T6K3"/>
<name>A0A0E9T6K3_ANGAN</name>
<proteinExistence type="predicted"/>
<evidence type="ECO:0000313" key="1">
    <source>
        <dbReference type="EMBL" id="JAH49284.1"/>
    </source>
</evidence>
<dbReference type="EMBL" id="GBXM01059293">
    <property type="protein sequence ID" value="JAH49284.1"/>
    <property type="molecule type" value="Transcribed_RNA"/>
</dbReference>
<reference evidence="1" key="1">
    <citation type="submission" date="2014-11" db="EMBL/GenBank/DDBJ databases">
        <authorList>
            <person name="Amaro Gonzalez C."/>
        </authorList>
    </citation>
    <scope>NUCLEOTIDE SEQUENCE</scope>
</reference>
<accession>A0A0E9T6K3</accession>
<organism evidence="1">
    <name type="scientific">Anguilla anguilla</name>
    <name type="common">European freshwater eel</name>
    <name type="synonym">Muraena anguilla</name>
    <dbReference type="NCBI Taxonomy" id="7936"/>
    <lineage>
        <taxon>Eukaryota</taxon>
        <taxon>Metazoa</taxon>
        <taxon>Chordata</taxon>
        <taxon>Craniata</taxon>
        <taxon>Vertebrata</taxon>
        <taxon>Euteleostomi</taxon>
        <taxon>Actinopterygii</taxon>
        <taxon>Neopterygii</taxon>
        <taxon>Teleostei</taxon>
        <taxon>Anguilliformes</taxon>
        <taxon>Anguillidae</taxon>
        <taxon>Anguilla</taxon>
    </lineage>
</organism>
<sequence>MRKCCQRQWDSFTKHFINYSVGFVTPFVFVRIPRCMR</sequence>
<reference evidence="1" key="2">
    <citation type="journal article" date="2015" name="Fish Shellfish Immunol.">
        <title>Early steps in the European eel (Anguilla anguilla)-Vibrio vulnificus interaction in the gills: Role of the RtxA13 toxin.</title>
        <authorList>
            <person name="Callol A."/>
            <person name="Pajuelo D."/>
            <person name="Ebbesson L."/>
            <person name="Teles M."/>
            <person name="MacKenzie S."/>
            <person name="Amaro C."/>
        </authorList>
    </citation>
    <scope>NUCLEOTIDE SEQUENCE</scope>
</reference>